<dbReference type="GO" id="GO:0070007">
    <property type="term" value="F:glutamic-type endopeptidase activity"/>
    <property type="evidence" value="ECO:0007669"/>
    <property type="project" value="InterPro"/>
</dbReference>
<gene>
    <name evidence="3" type="ORF">I2501_34820</name>
</gene>
<dbReference type="InterPro" id="IPR038656">
    <property type="entry name" value="Peptidase_G1_sf"/>
</dbReference>
<dbReference type="SUPFAM" id="SSF49899">
    <property type="entry name" value="Concanavalin A-like lectins/glucanases"/>
    <property type="match status" value="1"/>
</dbReference>
<dbReference type="InterPro" id="IPR000250">
    <property type="entry name" value="Peptidase_G1"/>
</dbReference>
<reference evidence="3" key="1">
    <citation type="submission" date="2020-11" db="EMBL/GenBank/DDBJ databases">
        <title>Isolation and identification of active actinomycetes.</title>
        <authorList>
            <person name="Yu B."/>
        </authorList>
    </citation>
    <scope>NUCLEOTIDE SEQUENCE</scope>
    <source>
        <strain evidence="3">NEAU-YB345</strain>
    </source>
</reference>
<evidence type="ECO:0000313" key="4">
    <source>
        <dbReference type="Proteomes" id="UP000657385"/>
    </source>
</evidence>
<proteinExistence type="predicted"/>
<comment type="caution">
    <text evidence="3">The sequence shown here is derived from an EMBL/GenBank/DDBJ whole genome shotgun (WGS) entry which is preliminary data.</text>
</comment>
<dbReference type="AlphaFoldDB" id="A0A931BDF3"/>
<dbReference type="PANTHER" id="PTHR37536:SF1">
    <property type="entry name" value="ASPERGILLOPEPSIN, PUTAITVE (AFU_ORTHOLOGUE AFUA_7G01200)"/>
    <property type="match status" value="1"/>
</dbReference>
<dbReference type="Proteomes" id="UP000657385">
    <property type="component" value="Unassembled WGS sequence"/>
</dbReference>
<feature type="active site" description="Proton acceptor" evidence="1">
    <location>
        <position position="181"/>
    </location>
</feature>
<dbReference type="RefSeq" id="WP_196198172.1">
    <property type="nucleotide sequence ID" value="NZ_JADPRT010000020.1"/>
</dbReference>
<dbReference type="Gene3D" id="2.60.120.700">
    <property type="entry name" value="Peptidase G1"/>
    <property type="match status" value="1"/>
</dbReference>
<dbReference type="EMBL" id="JADPRT010000020">
    <property type="protein sequence ID" value="MBF9073197.1"/>
    <property type="molecule type" value="Genomic_DNA"/>
</dbReference>
<keyword evidence="2" id="KW-0732">Signal</keyword>
<sequence>MRTIRRTTALSAALLAVLASAGPAVATVAPAVAPALANSTAHNLHVHLRNASSSNWSGYAATGGPFTSISASWVEPSGKCGSATSYSSFWVGIDGDGSNSVEQTGSEVDCSGGSPQYYSWYEMYPAYPVNFSNAVRPGDHFTGSVTYLGSGKFTMKLSDTTAGWSRSVTKSYSPAKRYSVEVIAEAPSSSTGVLPLANFGTVNFTDALADGKALSTYSPTVINMVSGSTTKASTSALSGGESFSVTWKHS</sequence>
<keyword evidence="4" id="KW-1185">Reference proteome</keyword>
<dbReference type="InterPro" id="IPR013320">
    <property type="entry name" value="ConA-like_dom_sf"/>
</dbReference>
<evidence type="ECO:0008006" key="5">
    <source>
        <dbReference type="Google" id="ProtNLM"/>
    </source>
</evidence>
<name>A0A931BDF3_9ACTN</name>
<feature type="signal peptide" evidence="2">
    <location>
        <begin position="1"/>
        <end position="26"/>
    </location>
</feature>
<evidence type="ECO:0000313" key="3">
    <source>
        <dbReference type="EMBL" id="MBF9073197.1"/>
    </source>
</evidence>
<dbReference type="CDD" id="cd13426">
    <property type="entry name" value="Peptidase_G1"/>
    <property type="match status" value="1"/>
</dbReference>
<evidence type="ECO:0000256" key="1">
    <source>
        <dbReference type="PIRSR" id="PIRSR600250-50"/>
    </source>
</evidence>
<accession>A0A931BDF3</accession>
<organism evidence="3 4">
    <name type="scientific">Streptacidiphilus fuscans</name>
    <dbReference type="NCBI Taxonomy" id="2789292"/>
    <lineage>
        <taxon>Bacteria</taxon>
        <taxon>Bacillati</taxon>
        <taxon>Actinomycetota</taxon>
        <taxon>Actinomycetes</taxon>
        <taxon>Kitasatosporales</taxon>
        <taxon>Streptomycetaceae</taxon>
        <taxon>Streptacidiphilus</taxon>
    </lineage>
</organism>
<dbReference type="Pfam" id="PF01828">
    <property type="entry name" value="Peptidase_A4"/>
    <property type="match status" value="1"/>
</dbReference>
<evidence type="ECO:0000256" key="2">
    <source>
        <dbReference type="SAM" id="SignalP"/>
    </source>
</evidence>
<dbReference type="PANTHER" id="PTHR37536">
    <property type="entry name" value="PUTATIVE (AFU_ORTHOLOGUE AFUA_3G02970)-RELATED"/>
    <property type="match status" value="1"/>
</dbReference>
<protein>
    <recommendedName>
        <fullName evidence="5">Peptidase A4 family protein</fullName>
    </recommendedName>
</protein>
<feature type="chain" id="PRO_5037480619" description="Peptidase A4 family protein" evidence="2">
    <location>
        <begin position="27"/>
        <end position="250"/>
    </location>
</feature>
<dbReference type="GO" id="GO:0006508">
    <property type="term" value="P:proteolysis"/>
    <property type="evidence" value="ECO:0007669"/>
    <property type="project" value="InterPro"/>
</dbReference>